<dbReference type="PANTHER" id="PTHR35810">
    <property type="entry name" value="CYTOPLASMIC PROTEIN-RELATED"/>
    <property type="match status" value="1"/>
</dbReference>
<dbReference type="Pfam" id="PF13310">
    <property type="entry name" value="Virulence_RhuM"/>
    <property type="match status" value="1"/>
</dbReference>
<gene>
    <name evidence="1" type="ORF">F2Y86_24970</name>
</gene>
<dbReference type="EMBL" id="VVYW01000031">
    <property type="protein sequence ID" value="KAA5403028.1"/>
    <property type="molecule type" value="Genomic_DNA"/>
</dbReference>
<accession>A0A5M6A2G0</accession>
<dbReference type="AlphaFoldDB" id="A0A5M6A2G0"/>
<sequence length="119" mass="14181">MIKGFALNDERFKSGSSMNYFRELLDRIREIRLSERLFYQQIKDIYATSIDYDPSDEMPLALYKEVQNKLLWAVSGKTAAELIILLNILIINKISSYIYIELFEDYIIQYIYYNVRRSA</sequence>
<name>A0A5M6A2G0_9BACE</name>
<evidence type="ECO:0000313" key="1">
    <source>
        <dbReference type="EMBL" id="KAA5403028.1"/>
    </source>
</evidence>
<reference evidence="1 2" key="1">
    <citation type="journal article" date="2019" name="Nat. Med.">
        <title>A library of human gut bacterial isolates paired with longitudinal multiomics data enables mechanistic microbiome research.</title>
        <authorList>
            <person name="Poyet M."/>
            <person name="Groussin M."/>
            <person name="Gibbons S.M."/>
            <person name="Avila-Pacheco J."/>
            <person name="Jiang X."/>
            <person name="Kearney S.M."/>
            <person name="Perrotta A.R."/>
            <person name="Berdy B."/>
            <person name="Zhao S."/>
            <person name="Lieberman T.D."/>
            <person name="Swanson P.K."/>
            <person name="Smith M."/>
            <person name="Roesemann S."/>
            <person name="Alexander J.E."/>
            <person name="Rich S.A."/>
            <person name="Livny J."/>
            <person name="Vlamakis H."/>
            <person name="Clish C."/>
            <person name="Bullock K."/>
            <person name="Deik A."/>
            <person name="Scott J."/>
            <person name="Pierce K.A."/>
            <person name="Xavier R.J."/>
            <person name="Alm E.J."/>
        </authorList>
    </citation>
    <scope>NUCLEOTIDE SEQUENCE [LARGE SCALE GENOMIC DNA]</scope>
    <source>
        <strain evidence="1 2">BIOML-A7</strain>
    </source>
</reference>
<evidence type="ECO:0000313" key="2">
    <source>
        <dbReference type="Proteomes" id="UP000325055"/>
    </source>
</evidence>
<dbReference type="InterPro" id="IPR011204">
    <property type="entry name" value="Virulence_RhuM-like"/>
</dbReference>
<proteinExistence type="predicted"/>
<dbReference type="PANTHER" id="PTHR35810:SF1">
    <property type="entry name" value="CYTOPLASMIC PROTEIN"/>
    <property type="match status" value="1"/>
</dbReference>
<organism evidence="1 2">
    <name type="scientific">Bacteroides cellulosilyticus</name>
    <dbReference type="NCBI Taxonomy" id="246787"/>
    <lineage>
        <taxon>Bacteria</taxon>
        <taxon>Pseudomonadati</taxon>
        <taxon>Bacteroidota</taxon>
        <taxon>Bacteroidia</taxon>
        <taxon>Bacteroidales</taxon>
        <taxon>Bacteroidaceae</taxon>
        <taxon>Bacteroides</taxon>
    </lineage>
</organism>
<comment type="caution">
    <text evidence="1">The sequence shown here is derived from an EMBL/GenBank/DDBJ whole genome shotgun (WGS) entry which is preliminary data.</text>
</comment>
<protein>
    <submittedName>
        <fullName evidence="1">Virulence RhuM family protein</fullName>
    </submittedName>
</protein>
<dbReference type="Proteomes" id="UP000325055">
    <property type="component" value="Unassembled WGS sequence"/>
</dbReference>